<dbReference type="Pfam" id="PF01535">
    <property type="entry name" value="PPR"/>
    <property type="match status" value="1"/>
</dbReference>
<dbReference type="Proteomes" id="UP000619265">
    <property type="component" value="Unassembled WGS sequence"/>
</dbReference>
<comment type="similarity">
    <text evidence="1">Belongs to the PPR family. P subfamily.</text>
</comment>
<dbReference type="PROSITE" id="PS51375">
    <property type="entry name" value="PPR"/>
    <property type="match status" value="5"/>
</dbReference>
<comment type="caution">
    <text evidence="4">The sequence shown here is derived from an EMBL/GenBank/DDBJ whole genome shotgun (WGS) entry which is preliminary data.</text>
</comment>
<dbReference type="Gene3D" id="1.25.40.10">
    <property type="entry name" value="Tetratricopeptide repeat domain"/>
    <property type="match status" value="3"/>
</dbReference>
<dbReference type="Pfam" id="PF13041">
    <property type="entry name" value="PPR_2"/>
    <property type="match status" value="3"/>
</dbReference>
<feature type="repeat" description="PPR" evidence="3">
    <location>
        <begin position="70"/>
        <end position="104"/>
    </location>
</feature>
<evidence type="ECO:0000313" key="4">
    <source>
        <dbReference type="EMBL" id="KAF5448001.1"/>
    </source>
</evidence>
<evidence type="ECO:0000256" key="2">
    <source>
        <dbReference type="ARBA" id="ARBA00022737"/>
    </source>
</evidence>
<keyword evidence="2" id="KW-0677">Repeat</keyword>
<dbReference type="PANTHER" id="PTHR47936:SF1">
    <property type="entry name" value="PENTATRICOPEPTIDE REPEAT-CONTAINING PROTEIN GUN1, CHLOROPLASTIC"/>
    <property type="match status" value="1"/>
</dbReference>
<gene>
    <name evidence="4" type="ORF">F2P56_033510</name>
</gene>
<dbReference type="EMBL" id="LIHL02000014">
    <property type="protein sequence ID" value="KAF5448001.1"/>
    <property type="molecule type" value="Genomic_DNA"/>
</dbReference>
<proteinExistence type="inferred from homology"/>
<feature type="repeat" description="PPR" evidence="3">
    <location>
        <begin position="105"/>
        <end position="140"/>
    </location>
</feature>
<sequence>PIFLFIADCIKCFGLRCFGGLFGCSVGKERRRNEQGKLASSMISVLGRLGKVDLAKDIFETARSRGYGKTVYEYSALISAYGRCGYCDEAIMVFDWMKKLGLLLNLVTYNAVIDACGKGGMEFKRALEIFDEMLRNKVQPDRIAYNSLLAGCSSVGLWEKAQTLFSEMVERGIDQDIFTYNTLLDAVCKGAGEVWCSQKNVCREMKAEHVYPNLLTYSTVIDVFSKGSLYREAMEAFREFKQAGLKADVVLYTALIDALCKHGLVVLQDVLLCLCFLFCLAE</sequence>
<organism evidence="4 5">
    <name type="scientific">Juglans regia</name>
    <name type="common">English walnut</name>
    <dbReference type="NCBI Taxonomy" id="51240"/>
    <lineage>
        <taxon>Eukaryota</taxon>
        <taxon>Viridiplantae</taxon>
        <taxon>Streptophyta</taxon>
        <taxon>Embryophyta</taxon>
        <taxon>Tracheophyta</taxon>
        <taxon>Spermatophyta</taxon>
        <taxon>Magnoliopsida</taxon>
        <taxon>eudicotyledons</taxon>
        <taxon>Gunneridae</taxon>
        <taxon>Pentapetalae</taxon>
        <taxon>rosids</taxon>
        <taxon>fabids</taxon>
        <taxon>Fagales</taxon>
        <taxon>Juglandaceae</taxon>
        <taxon>Juglans</taxon>
    </lineage>
</organism>
<accession>A0A833WXJ7</accession>
<protein>
    <submittedName>
        <fullName evidence="4">Uncharacterized protein</fullName>
    </submittedName>
</protein>
<dbReference type="Gramene" id="Jr14_21710_p1">
    <property type="protein sequence ID" value="cds.Jr14_21710_p1"/>
    <property type="gene ID" value="Jr14_21710"/>
</dbReference>
<feature type="repeat" description="PPR" evidence="3">
    <location>
        <begin position="213"/>
        <end position="247"/>
    </location>
</feature>
<feature type="non-terminal residue" evidence="4">
    <location>
        <position position="1"/>
    </location>
</feature>
<dbReference type="AlphaFoldDB" id="A0A833WXJ7"/>
<dbReference type="InterPro" id="IPR002885">
    <property type="entry name" value="PPR_rpt"/>
</dbReference>
<name>A0A833WXJ7_JUGRE</name>
<reference evidence="4" key="1">
    <citation type="submission" date="2015-10" db="EMBL/GenBank/DDBJ databases">
        <authorList>
            <person name="Martinez-Garcia P.J."/>
            <person name="Crepeau M.W."/>
            <person name="Puiu D."/>
            <person name="Gonzalez-Ibeas D."/>
            <person name="Whalen J."/>
            <person name="Stevens K."/>
            <person name="Paul R."/>
            <person name="Butterfield T."/>
            <person name="Britton M."/>
            <person name="Reagan R."/>
            <person name="Chakraborty S."/>
            <person name="Walawage S.L."/>
            <person name="Vasquez-Gross H.A."/>
            <person name="Cardeno C."/>
            <person name="Famula R."/>
            <person name="Pratt K."/>
            <person name="Kuruganti S."/>
            <person name="Aradhya M.K."/>
            <person name="Leslie C.A."/>
            <person name="Dandekar A.M."/>
            <person name="Salzberg S.L."/>
            <person name="Wegrzyn J.L."/>
            <person name="Langley C.H."/>
            <person name="Neale D.B."/>
        </authorList>
    </citation>
    <scope>NUCLEOTIDE SEQUENCE</scope>
    <source>
        <tissue evidence="4">Leaves</tissue>
    </source>
</reference>
<evidence type="ECO:0000313" key="5">
    <source>
        <dbReference type="Proteomes" id="UP000619265"/>
    </source>
</evidence>
<evidence type="ECO:0000256" key="3">
    <source>
        <dbReference type="PROSITE-ProRule" id="PRU00708"/>
    </source>
</evidence>
<dbReference type="InterPro" id="IPR011990">
    <property type="entry name" value="TPR-like_helical_dom_sf"/>
</dbReference>
<evidence type="ECO:0000256" key="1">
    <source>
        <dbReference type="ARBA" id="ARBA00007626"/>
    </source>
</evidence>
<dbReference type="NCBIfam" id="TIGR00756">
    <property type="entry name" value="PPR"/>
    <property type="match status" value="4"/>
</dbReference>
<feature type="repeat" description="PPR" evidence="3">
    <location>
        <begin position="141"/>
        <end position="175"/>
    </location>
</feature>
<dbReference type="PANTHER" id="PTHR47936">
    <property type="entry name" value="PPR_LONG DOMAIN-CONTAINING PROTEIN"/>
    <property type="match status" value="1"/>
</dbReference>
<feature type="repeat" description="PPR" evidence="3">
    <location>
        <begin position="176"/>
        <end position="212"/>
    </location>
</feature>
<reference evidence="4" key="2">
    <citation type="submission" date="2020-03" db="EMBL/GenBank/DDBJ databases">
        <title>Walnut 2.0.</title>
        <authorList>
            <person name="Marrano A."/>
            <person name="Britton M."/>
            <person name="Zimin A.V."/>
            <person name="Zaini P.A."/>
            <person name="Workman R."/>
            <person name="Puiu D."/>
            <person name="Bianco L."/>
            <person name="Allen B.J."/>
            <person name="Troggio M."/>
            <person name="Leslie C.A."/>
            <person name="Timp W."/>
            <person name="Dendekar A."/>
            <person name="Salzberg S.L."/>
            <person name="Neale D.B."/>
        </authorList>
    </citation>
    <scope>NUCLEOTIDE SEQUENCE</scope>
    <source>
        <tissue evidence="4">Leaves</tissue>
    </source>
</reference>